<sequence length="114" mass="12750">MCCFGMASGSPPLHSRPFVPPRVIDILPPTYSSNLGTTRMPIFVEPYIHRTIVPMPLDRHLLHQSPHHPLHNGNLAYRRQRSFSLHHGSKIHHAGGSNGLGGRWGSRGAFSRHH</sequence>
<feature type="compositionally biased region" description="Gly residues" evidence="1">
    <location>
        <begin position="96"/>
        <end position="105"/>
    </location>
</feature>
<dbReference type="VEuPathDB" id="FungiDB:Bcin07g05600"/>
<protein>
    <submittedName>
        <fullName evidence="2">Uncharacterized protein</fullName>
    </submittedName>
</protein>
<reference evidence="2 3" key="1">
    <citation type="journal article" date="2011" name="PLoS Genet.">
        <title>Genomic analysis of the necrotrophic fungal pathogens Sclerotinia sclerotiorum and Botrytis cinerea.</title>
        <authorList>
            <person name="Amselem J."/>
            <person name="Cuomo C.A."/>
            <person name="van Kan J.A."/>
            <person name="Viaud M."/>
            <person name="Benito E.P."/>
            <person name="Couloux A."/>
            <person name="Coutinho P.M."/>
            <person name="de Vries R.P."/>
            <person name="Dyer P.S."/>
            <person name="Fillinger S."/>
            <person name="Fournier E."/>
            <person name="Gout L."/>
            <person name="Hahn M."/>
            <person name="Kohn L."/>
            <person name="Lapalu N."/>
            <person name="Plummer K.M."/>
            <person name="Pradier J.M."/>
            <person name="Quevillon E."/>
            <person name="Sharon A."/>
            <person name="Simon A."/>
            <person name="ten Have A."/>
            <person name="Tudzynski B."/>
            <person name="Tudzynski P."/>
            <person name="Wincker P."/>
            <person name="Andrew M."/>
            <person name="Anthouard V."/>
            <person name="Beever R.E."/>
            <person name="Beffa R."/>
            <person name="Benoit I."/>
            <person name="Bouzid O."/>
            <person name="Brault B."/>
            <person name="Chen Z."/>
            <person name="Choquer M."/>
            <person name="Collemare J."/>
            <person name="Cotton P."/>
            <person name="Danchin E.G."/>
            <person name="Da Silva C."/>
            <person name="Gautier A."/>
            <person name="Giraud C."/>
            <person name="Giraud T."/>
            <person name="Gonzalez C."/>
            <person name="Grossetete S."/>
            <person name="Guldener U."/>
            <person name="Henrissat B."/>
            <person name="Howlett B.J."/>
            <person name="Kodira C."/>
            <person name="Kretschmer M."/>
            <person name="Lappartient A."/>
            <person name="Leroch M."/>
            <person name="Levis C."/>
            <person name="Mauceli E."/>
            <person name="Neuveglise C."/>
            <person name="Oeser B."/>
            <person name="Pearson M."/>
            <person name="Poulain J."/>
            <person name="Poussereau N."/>
            <person name="Quesneville H."/>
            <person name="Rascle C."/>
            <person name="Schumacher J."/>
            <person name="Segurens B."/>
            <person name="Sexton A."/>
            <person name="Silva E."/>
            <person name="Sirven C."/>
            <person name="Soanes D.M."/>
            <person name="Talbot N.J."/>
            <person name="Templeton M."/>
            <person name="Yandava C."/>
            <person name="Yarden O."/>
            <person name="Zeng Q."/>
            <person name="Rollins J.A."/>
            <person name="Lebrun M.H."/>
            <person name="Dickman M."/>
        </authorList>
    </citation>
    <scope>NUCLEOTIDE SEQUENCE [LARGE SCALE GENOMIC DNA]</scope>
    <source>
        <strain evidence="2 3">B05.10</strain>
    </source>
</reference>
<evidence type="ECO:0000313" key="3">
    <source>
        <dbReference type="Proteomes" id="UP000001798"/>
    </source>
</evidence>
<dbReference type="GeneID" id="5432620"/>
<reference evidence="2 3" key="2">
    <citation type="journal article" date="2012" name="Eukaryot. Cell">
        <title>Genome update of Botrytis cinerea strains B05.10 and T4.</title>
        <authorList>
            <person name="Staats M."/>
            <person name="van Kan J.A."/>
        </authorList>
    </citation>
    <scope>NUCLEOTIDE SEQUENCE [LARGE SCALE GENOMIC DNA]</scope>
    <source>
        <strain evidence="2 3">B05.10</strain>
    </source>
</reference>
<proteinExistence type="predicted"/>
<dbReference type="OrthoDB" id="3561504at2759"/>
<dbReference type="EMBL" id="CP009811">
    <property type="protein sequence ID" value="ATZ52034.1"/>
    <property type="molecule type" value="Genomic_DNA"/>
</dbReference>
<organism evidence="2 3">
    <name type="scientific">Botryotinia fuckeliana (strain B05.10)</name>
    <name type="common">Noble rot fungus</name>
    <name type="synonym">Botrytis cinerea</name>
    <dbReference type="NCBI Taxonomy" id="332648"/>
    <lineage>
        <taxon>Eukaryota</taxon>
        <taxon>Fungi</taxon>
        <taxon>Dikarya</taxon>
        <taxon>Ascomycota</taxon>
        <taxon>Pezizomycotina</taxon>
        <taxon>Leotiomycetes</taxon>
        <taxon>Helotiales</taxon>
        <taxon>Sclerotiniaceae</taxon>
        <taxon>Botrytis</taxon>
    </lineage>
</organism>
<evidence type="ECO:0000313" key="2">
    <source>
        <dbReference type="EMBL" id="ATZ52034.1"/>
    </source>
</evidence>
<keyword evidence="3" id="KW-1185">Reference proteome</keyword>
<dbReference type="KEGG" id="bfu:BCIN_07g05600"/>
<dbReference type="RefSeq" id="XP_024549946.1">
    <property type="nucleotide sequence ID" value="XM_024694156.1"/>
</dbReference>
<name>A0A384JNV9_BOTFB</name>
<dbReference type="AlphaFoldDB" id="A0A384JNV9"/>
<gene>
    <name evidence="2" type="ORF">BCIN_07g05600</name>
</gene>
<reference evidence="2 3" key="3">
    <citation type="journal article" date="2017" name="Mol. Plant Pathol.">
        <title>A gapless genome sequence of the fungus Botrytis cinerea.</title>
        <authorList>
            <person name="Van Kan J.A."/>
            <person name="Stassen J.H."/>
            <person name="Mosbach A."/>
            <person name="Van Der Lee T.A."/>
            <person name="Faino L."/>
            <person name="Farmer A.D."/>
            <person name="Papasotiriou D.G."/>
            <person name="Zhou S."/>
            <person name="Seidl M.F."/>
            <person name="Cottam E."/>
            <person name="Edel D."/>
            <person name="Hahn M."/>
            <person name="Schwartz D.C."/>
            <person name="Dietrich R.A."/>
            <person name="Widdison S."/>
            <person name="Scalliet G."/>
        </authorList>
    </citation>
    <scope>NUCLEOTIDE SEQUENCE [LARGE SCALE GENOMIC DNA]</scope>
    <source>
        <strain evidence="2 3">B05.10</strain>
    </source>
</reference>
<accession>A0A384JNV9</accession>
<dbReference type="Proteomes" id="UP000001798">
    <property type="component" value="Chromosome 7"/>
</dbReference>
<evidence type="ECO:0000256" key="1">
    <source>
        <dbReference type="SAM" id="MobiDB-lite"/>
    </source>
</evidence>
<feature type="region of interest" description="Disordered" evidence="1">
    <location>
        <begin position="91"/>
        <end position="114"/>
    </location>
</feature>